<comment type="caution">
    <text evidence="1">The sequence shown here is derived from an EMBL/GenBank/DDBJ whole genome shotgun (WGS) entry which is preliminary data.</text>
</comment>
<dbReference type="STRING" id="300112.A0A4S2JNM3"/>
<accession>A0A4S2JNM3</accession>
<name>A0A4S2JNM3_9HYME</name>
<proteinExistence type="predicted"/>
<dbReference type="AlphaFoldDB" id="A0A4S2JNM3"/>
<reference evidence="1 2" key="1">
    <citation type="journal article" date="2019" name="Philos. Trans. R. Soc. Lond., B, Biol. Sci.">
        <title>Ant behaviour and brain gene expression of defending hosts depend on the ecological success of the intruding social parasite.</title>
        <authorList>
            <person name="Kaur R."/>
            <person name="Stoldt M."/>
            <person name="Jongepier E."/>
            <person name="Feldmeyer B."/>
            <person name="Menzel F."/>
            <person name="Bornberg-Bauer E."/>
            <person name="Foitzik S."/>
        </authorList>
    </citation>
    <scope>NUCLEOTIDE SEQUENCE [LARGE SCALE GENOMIC DNA]</scope>
    <source>
        <tissue evidence="1">Whole body</tissue>
    </source>
</reference>
<protein>
    <submittedName>
        <fullName evidence="1">Uncharacterized protein</fullName>
    </submittedName>
</protein>
<gene>
    <name evidence="1" type="ORF">DBV15_07421</name>
</gene>
<dbReference type="EMBL" id="QBLH01003684">
    <property type="protein sequence ID" value="TGZ36217.1"/>
    <property type="molecule type" value="Genomic_DNA"/>
</dbReference>
<evidence type="ECO:0000313" key="2">
    <source>
        <dbReference type="Proteomes" id="UP000310200"/>
    </source>
</evidence>
<dbReference type="Proteomes" id="UP000310200">
    <property type="component" value="Unassembled WGS sequence"/>
</dbReference>
<keyword evidence="2" id="KW-1185">Reference proteome</keyword>
<organism evidence="1 2">
    <name type="scientific">Temnothorax longispinosus</name>
    <dbReference type="NCBI Taxonomy" id="300112"/>
    <lineage>
        <taxon>Eukaryota</taxon>
        <taxon>Metazoa</taxon>
        <taxon>Ecdysozoa</taxon>
        <taxon>Arthropoda</taxon>
        <taxon>Hexapoda</taxon>
        <taxon>Insecta</taxon>
        <taxon>Pterygota</taxon>
        <taxon>Neoptera</taxon>
        <taxon>Endopterygota</taxon>
        <taxon>Hymenoptera</taxon>
        <taxon>Apocrita</taxon>
        <taxon>Aculeata</taxon>
        <taxon>Formicoidea</taxon>
        <taxon>Formicidae</taxon>
        <taxon>Myrmicinae</taxon>
        <taxon>Temnothorax</taxon>
    </lineage>
</organism>
<sequence length="86" mass="9790">MRNNKIFKDADSAFETVIENIESVHLLSQDEQTLAMQREVLQEPAAEMKTVYTSSALSKLHRLLATAKNGILTCMSNNQEFTKRFL</sequence>
<evidence type="ECO:0000313" key="1">
    <source>
        <dbReference type="EMBL" id="TGZ36217.1"/>
    </source>
</evidence>